<keyword evidence="3" id="KW-1185">Reference proteome</keyword>
<dbReference type="Proteomes" id="UP000198943">
    <property type="component" value="Unassembled WGS sequence"/>
</dbReference>
<feature type="compositionally biased region" description="Polar residues" evidence="1">
    <location>
        <begin position="13"/>
        <end position="24"/>
    </location>
</feature>
<accession>A0A1G6P1H1</accession>
<reference evidence="3" key="1">
    <citation type="submission" date="2016-10" db="EMBL/GenBank/DDBJ databases">
        <authorList>
            <person name="Varghese N."/>
            <person name="Submissions S."/>
        </authorList>
    </citation>
    <scope>NUCLEOTIDE SEQUENCE [LARGE SCALE GENOMIC DNA]</scope>
    <source>
        <strain evidence="3">DSM 11005</strain>
    </source>
</reference>
<feature type="region of interest" description="Disordered" evidence="1">
    <location>
        <begin position="1"/>
        <end position="30"/>
    </location>
</feature>
<gene>
    <name evidence="2" type="ORF">SAMN04487864_11820</name>
</gene>
<name>A0A1G6P1H1_9FIRM</name>
<protein>
    <submittedName>
        <fullName evidence="2">Uncharacterized protein</fullName>
    </submittedName>
</protein>
<feature type="compositionally biased region" description="Basic residues" evidence="1">
    <location>
        <begin position="1"/>
        <end position="10"/>
    </location>
</feature>
<dbReference type="EMBL" id="FMYW01000018">
    <property type="protein sequence ID" value="SDC73297.1"/>
    <property type="molecule type" value="Genomic_DNA"/>
</dbReference>
<evidence type="ECO:0000313" key="3">
    <source>
        <dbReference type="Proteomes" id="UP000198943"/>
    </source>
</evidence>
<sequence>MSPKKTKRDHTRSQQNHNRRTNGQYRLRRHGDNGVARFGLLTLCMLSALP</sequence>
<organism evidence="2 3">
    <name type="scientific">Succiniclasticum ruminis</name>
    <dbReference type="NCBI Taxonomy" id="40841"/>
    <lineage>
        <taxon>Bacteria</taxon>
        <taxon>Bacillati</taxon>
        <taxon>Bacillota</taxon>
        <taxon>Negativicutes</taxon>
        <taxon>Acidaminococcales</taxon>
        <taxon>Acidaminococcaceae</taxon>
        <taxon>Succiniclasticum</taxon>
    </lineage>
</organism>
<dbReference type="AlphaFoldDB" id="A0A1G6P1H1"/>
<proteinExistence type="predicted"/>
<evidence type="ECO:0000256" key="1">
    <source>
        <dbReference type="SAM" id="MobiDB-lite"/>
    </source>
</evidence>
<evidence type="ECO:0000313" key="2">
    <source>
        <dbReference type="EMBL" id="SDC73297.1"/>
    </source>
</evidence>